<sequence>MTEQNTREDPYLRAFRGSFTATLRWPQFDALWARLAERADAGWFLYAVGEPPPTAPTDAAGVLTFLTEIAHVLRHEHREDYCGIVYADDLSVPSFVKIYDPHHLGGACGSSTSPPLPGWIMSLIAPVDLPSTRPPPQQRRRWWQRLVG</sequence>
<dbReference type="Proteomes" id="UP001138802">
    <property type="component" value="Unassembled WGS sequence"/>
</dbReference>
<name>A0A9X0WHM4_9GAMM</name>
<organism evidence="1 2">
    <name type="scientific">Thiocapsa imhoffii</name>
    <dbReference type="NCBI Taxonomy" id="382777"/>
    <lineage>
        <taxon>Bacteria</taxon>
        <taxon>Pseudomonadati</taxon>
        <taxon>Pseudomonadota</taxon>
        <taxon>Gammaproteobacteria</taxon>
        <taxon>Chromatiales</taxon>
        <taxon>Chromatiaceae</taxon>
        <taxon>Thiocapsa</taxon>
    </lineage>
</organism>
<gene>
    <name evidence="1" type="ORF">CKO25_08455</name>
</gene>
<protein>
    <submittedName>
        <fullName evidence="1">Uncharacterized protein</fullName>
    </submittedName>
</protein>
<evidence type="ECO:0000313" key="1">
    <source>
        <dbReference type="EMBL" id="MBK1644680.1"/>
    </source>
</evidence>
<dbReference type="AlphaFoldDB" id="A0A9X0WHM4"/>
<dbReference type="EMBL" id="NRSD01000006">
    <property type="protein sequence ID" value="MBK1644680.1"/>
    <property type="molecule type" value="Genomic_DNA"/>
</dbReference>
<proteinExistence type="predicted"/>
<accession>A0A9X0WHM4</accession>
<dbReference type="RefSeq" id="WP_200387473.1">
    <property type="nucleotide sequence ID" value="NZ_NRSD01000006.1"/>
</dbReference>
<comment type="caution">
    <text evidence="1">The sequence shown here is derived from an EMBL/GenBank/DDBJ whole genome shotgun (WGS) entry which is preliminary data.</text>
</comment>
<evidence type="ECO:0000313" key="2">
    <source>
        <dbReference type="Proteomes" id="UP001138802"/>
    </source>
</evidence>
<reference evidence="1 2" key="1">
    <citation type="journal article" date="2020" name="Microorganisms">
        <title>Osmotic Adaptation and Compatible Solute Biosynthesis of Phototrophic Bacteria as Revealed from Genome Analyses.</title>
        <authorList>
            <person name="Imhoff J.F."/>
            <person name="Rahn T."/>
            <person name="Kunzel S."/>
            <person name="Keller A."/>
            <person name="Neulinger S.C."/>
        </authorList>
    </citation>
    <scope>NUCLEOTIDE SEQUENCE [LARGE SCALE GENOMIC DNA]</scope>
    <source>
        <strain evidence="1 2">DSM 21303</strain>
    </source>
</reference>
<keyword evidence="2" id="KW-1185">Reference proteome</keyword>